<comment type="similarity">
    <text evidence="9">Belongs to the class I-like SAM-binding methyltransferase superfamily. RNA M5U methyltransferase family.</text>
</comment>
<dbReference type="NCBIfam" id="TIGR00479">
    <property type="entry name" value="rumA"/>
    <property type="match status" value="1"/>
</dbReference>
<evidence type="ECO:0000256" key="6">
    <source>
        <dbReference type="ARBA" id="ARBA00022723"/>
    </source>
</evidence>
<dbReference type="InterPro" id="IPR029063">
    <property type="entry name" value="SAM-dependent_MTases_sf"/>
</dbReference>
<comment type="caution">
    <text evidence="11">The sequence shown here is derived from an EMBL/GenBank/DDBJ whole genome shotgun (WGS) entry which is preliminary data.</text>
</comment>
<keyword evidence="1" id="KW-0004">4Fe-4S</keyword>
<name>A0A2A9DY96_9MICO</name>
<dbReference type="InterPro" id="IPR011825">
    <property type="entry name" value="23SrRNA_MeTrfase_RlmC"/>
</dbReference>
<evidence type="ECO:0000256" key="9">
    <source>
        <dbReference type="PROSITE-ProRule" id="PRU01024"/>
    </source>
</evidence>
<dbReference type="PROSITE" id="PS51687">
    <property type="entry name" value="SAM_MT_RNA_M5U"/>
    <property type="match status" value="1"/>
</dbReference>
<feature type="binding site" evidence="9">
    <location>
        <position position="240"/>
    </location>
    <ligand>
        <name>S-adenosyl-L-methionine</name>
        <dbReference type="ChEBI" id="CHEBI:59789"/>
    </ligand>
</feature>
<evidence type="ECO:0000313" key="12">
    <source>
        <dbReference type="Proteomes" id="UP000221369"/>
    </source>
</evidence>
<feature type="binding site" evidence="9">
    <location>
        <position position="211"/>
    </location>
    <ligand>
        <name>S-adenosyl-L-methionine</name>
        <dbReference type="ChEBI" id="CHEBI:59789"/>
    </ligand>
</feature>
<sequence>MHCAYFDAGACRSCSLMGSEYASQVSEKEHHCRSLLSAYPDVQWLEPVTSVESEFRNKAKMVVGGSIHAPTLGILARDRSGVDLRECGVLQPGIRAALPAVSRFITAARVAPYDVAARHGELKYVLLTESASGGLMLRFVLRSREAVSRIRKHLPDLQRALPRLEVCSINLQPEHKAVIEGEHEIALTSARSLMMPVGDIALRLGARSFFQTNTAVAERMYAQAREWCDAAAPRSVWDLYCGVGGFALHLADGSRDVMGIEVSAEAIESARTSARDAALENVRFTATDAADFAVDQLSEQSPDLVVVNPPRRGIGTELARALERSTVRTVIYSSCNAVSLAKDLQAMPSLVPKQARVLDMFPQTRHYETMVLLQRR</sequence>
<dbReference type="CDD" id="cd02440">
    <property type="entry name" value="AdoMet_MTases"/>
    <property type="match status" value="1"/>
</dbReference>
<gene>
    <name evidence="11" type="ORF">ATJ78_2055</name>
</gene>
<keyword evidence="2" id="KW-0698">rRNA processing</keyword>
<dbReference type="InterPro" id="IPR010280">
    <property type="entry name" value="U5_MeTrfase_fam"/>
</dbReference>
<organism evidence="11 12">
    <name type="scientific">Paramicrobacterium agarici</name>
    <dbReference type="NCBI Taxonomy" id="630514"/>
    <lineage>
        <taxon>Bacteria</taxon>
        <taxon>Bacillati</taxon>
        <taxon>Actinomycetota</taxon>
        <taxon>Actinomycetes</taxon>
        <taxon>Micrococcales</taxon>
        <taxon>Microbacteriaceae</taxon>
        <taxon>Paramicrobacterium</taxon>
    </lineage>
</organism>
<dbReference type="InterPro" id="IPR030390">
    <property type="entry name" value="MeTrfase_TrmA_AS"/>
</dbReference>
<keyword evidence="5 9" id="KW-0949">S-adenosyl-L-methionine</keyword>
<evidence type="ECO:0000256" key="7">
    <source>
        <dbReference type="ARBA" id="ARBA00023004"/>
    </source>
</evidence>
<feature type="active site" description="Nucleophile" evidence="9">
    <location>
        <position position="335"/>
    </location>
</feature>
<reference evidence="11 12" key="1">
    <citation type="submission" date="2017-10" db="EMBL/GenBank/DDBJ databases">
        <title>Sequencing the genomes of 1000 actinobacteria strains.</title>
        <authorList>
            <person name="Klenk H.-P."/>
        </authorList>
    </citation>
    <scope>NUCLEOTIDE SEQUENCE [LARGE SCALE GENOMIC DNA]</scope>
    <source>
        <strain evidence="11 12">DSM 21798</strain>
    </source>
</reference>
<dbReference type="InterPro" id="IPR030391">
    <property type="entry name" value="MeTrfase_TrmA_CS"/>
</dbReference>
<dbReference type="EMBL" id="PDJE01000001">
    <property type="protein sequence ID" value="PFG31105.1"/>
    <property type="molecule type" value="Genomic_DNA"/>
</dbReference>
<dbReference type="Gene3D" id="3.40.50.150">
    <property type="entry name" value="Vaccinia Virus protein VP39"/>
    <property type="match status" value="1"/>
</dbReference>
<evidence type="ECO:0000256" key="1">
    <source>
        <dbReference type="ARBA" id="ARBA00022485"/>
    </source>
</evidence>
<evidence type="ECO:0000256" key="10">
    <source>
        <dbReference type="PROSITE-ProRule" id="PRU10015"/>
    </source>
</evidence>
<dbReference type="AlphaFoldDB" id="A0A2A9DY96"/>
<feature type="binding site" evidence="9">
    <location>
        <position position="308"/>
    </location>
    <ligand>
        <name>S-adenosyl-L-methionine</name>
        <dbReference type="ChEBI" id="CHEBI:59789"/>
    </ligand>
</feature>
<dbReference type="PANTHER" id="PTHR11061:SF30">
    <property type="entry name" value="TRNA (URACIL(54)-C(5))-METHYLTRANSFERASE"/>
    <property type="match status" value="1"/>
</dbReference>
<dbReference type="GO" id="GO:0051539">
    <property type="term" value="F:4 iron, 4 sulfur cluster binding"/>
    <property type="evidence" value="ECO:0007669"/>
    <property type="project" value="UniProtKB-KW"/>
</dbReference>
<dbReference type="PANTHER" id="PTHR11061">
    <property type="entry name" value="RNA M5U METHYLTRANSFERASE"/>
    <property type="match status" value="1"/>
</dbReference>
<dbReference type="Pfam" id="PF05958">
    <property type="entry name" value="tRNA_U5-meth_tr"/>
    <property type="match status" value="1"/>
</dbReference>
<dbReference type="Proteomes" id="UP000221369">
    <property type="component" value="Unassembled WGS sequence"/>
</dbReference>
<dbReference type="GO" id="GO:0070475">
    <property type="term" value="P:rRNA base methylation"/>
    <property type="evidence" value="ECO:0007669"/>
    <property type="project" value="TreeGrafter"/>
</dbReference>
<accession>A0A2A9DY96</accession>
<keyword evidence="7" id="KW-0408">Iron</keyword>
<feature type="active site" evidence="10">
    <location>
        <position position="335"/>
    </location>
</feature>
<dbReference type="RefSeq" id="WP_098407484.1">
    <property type="nucleotide sequence ID" value="NZ_PDJE01000001.1"/>
</dbReference>
<dbReference type="SUPFAM" id="SSF53335">
    <property type="entry name" value="S-adenosyl-L-methionine-dependent methyltransferases"/>
    <property type="match status" value="1"/>
</dbReference>
<keyword evidence="12" id="KW-1185">Reference proteome</keyword>
<dbReference type="Gene3D" id="2.40.50.1070">
    <property type="match status" value="1"/>
</dbReference>
<evidence type="ECO:0000256" key="3">
    <source>
        <dbReference type="ARBA" id="ARBA00022603"/>
    </source>
</evidence>
<dbReference type="GO" id="GO:0070041">
    <property type="term" value="F:rRNA (uridine-C5-)-methyltransferase activity"/>
    <property type="evidence" value="ECO:0007669"/>
    <property type="project" value="TreeGrafter"/>
</dbReference>
<keyword evidence="6" id="KW-0479">Metal-binding</keyword>
<evidence type="ECO:0000256" key="8">
    <source>
        <dbReference type="ARBA" id="ARBA00023014"/>
    </source>
</evidence>
<keyword evidence="8" id="KW-0411">Iron-sulfur</keyword>
<proteinExistence type="inferred from homology"/>
<feature type="binding site" evidence="9">
    <location>
        <position position="261"/>
    </location>
    <ligand>
        <name>S-adenosyl-L-methionine</name>
        <dbReference type="ChEBI" id="CHEBI:59789"/>
    </ligand>
</feature>
<evidence type="ECO:0000256" key="5">
    <source>
        <dbReference type="ARBA" id="ARBA00022691"/>
    </source>
</evidence>
<evidence type="ECO:0000256" key="4">
    <source>
        <dbReference type="ARBA" id="ARBA00022679"/>
    </source>
</evidence>
<keyword evidence="3 9" id="KW-0489">Methyltransferase</keyword>
<dbReference type="PROSITE" id="PS01230">
    <property type="entry name" value="TRMA_1"/>
    <property type="match status" value="1"/>
</dbReference>
<dbReference type="NCBIfam" id="TIGR02085">
    <property type="entry name" value="meth_trns_rumB"/>
    <property type="match status" value="1"/>
</dbReference>
<dbReference type="PROSITE" id="PS01231">
    <property type="entry name" value="TRMA_2"/>
    <property type="match status" value="1"/>
</dbReference>
<dbReference type="NCBIfam" id="NF002909">
    <property type="entry name" value="PRK03522.2-1"/>
    <property type="match status" value="1"/>
</dbReference>
<evidence type="ECO:0000313" key="11">
    <source>
        <dbReference type="EMBL" id="PFG31105.1"/>
    </source>
</evidence>
<evidence type="ECO:0000256" key="2">
    <source>
        <dbReference type="ARBA" id="ARBA00022552"/>
    </source>
</evidence>
<keyword evidence="4 9" id="KW-0808">Transferase</keyword>
<protein>
    <submittedName>
        <fullName evidence="11">23S rRNA m(5)U-747 methyltransferase</fullName>
    </submittedName>
</protein>
<dbReference type="GO" id="GO:0046872">
    <property type="term" value="F:metal ion binding"/>
    <property type="evidence" value="ECO:0007669"/>
    <property type="project" value="UniProtKB-KW"/>
</dbReference>